<evidence type="ECO:0000313" key="1">
    <source>
        <dbReference type="EMBL" id="GAA0360273.1"/>
    </source>
</evidence>
<gene>
    <name evidence="1" type="ORF">GCM10010151_57660</name>
</gene>
<sequence length="120" mass="12975">MLMGPAAGTVDSRTARTLTEIGDLPGTEARHRAAFTSWDPVAFPRVHLLTHMDLGDCLSAQARADEAVAAWSRALDLAEGMASARTRTAWASIRPTLTVYRRRGVPGAALLEHRIRQAAI</sequence>
<name>A0ABN0XBU4_9ACTN</name>
<organism evidence="1 2">
    <name type="scientific">Actinoallomurus spadix</name>
    <dbReference type="NCBI Taxonomy" id="79912"/>
    <lineage>
        <taxon>Bacteria</taxon>
        <taxon>Bacillati</taxon>
        <taxon>Actinomycetota</taxon>
        <taxon>Actinomycetes</taxon>
        <taxon>Streptosporangiales</taxon>
        <taxon>Thermomonosporaceae</taxon>
        <taxon>Actinoallomurus</taxon>
    </lineage>
</organism>
<proteinExistence type="predicted"/>
<dbReference type="EMBL" id="BAAABM010000053">
    <property type="protein sequence ID" value="GAA0360273.1"/>
    <property type="molecule type" value="Genomic_DNA"/>
</dbReference>
<reference evidence="1 2" key="1">
    <citation type="journal article" date="2019" name="Int. J. Syst. Evol. Microbiol.">
        <title>The Global Catalogue of Microorganisms (GCM) 10K type strain sequencing project: providing services to taxonomists for standard genome sequencing and annotation.</title>
        <authorList>
            <consortium name="The Broad Institute Genomics Platform"/>
            <consortium name="The Broad Institute Genome Sequencing Center for Infectious Disease"/>
            <person name="Wu L."/>
            <person name="Ma J."/>
        </authorList>
    </citation>
    <scope>NUCLEOTIDE SEQUENCE [LARGE SCALE GENOMIC DNA]</scope>
    <source>
        <strain evidence="1 2">JCM 3146</strain>
    </source>
</reference>
<dbReference type="SUPFAM" id="SSF48452">
    <property type="entry name" value="TPR-like"/>
    <property type="match status" value="1"/>
</dbReference>
<evidence type="ECO:0000313" key="2">
    <source>
        <dbReference type="Proteomes" id="UP001501822"/>
    </source>
</evidence>
<accession>A0ABN0XBU4</accession>
<dbReference type="Proteomes" id="UP001501822">
    <property type="component" value="Unassembled WGS sequence"/>
</dbReference>
<dbReference type="InterPro" id="IPR011990">
    <property type="entry name" value="TPR-like_helical_dom_sf"/>
</dbReference>
<dbReference type="Gene3D" id="1.25.40.10">
    <property type="entry name" value="Tetratricopeptide repeat domain"/>
    <property type="match status" value="1"/>
</dbReference>
<protein>
    <submittedName>
        <fullName evidence="1">Uncharacterized protein</fullName>
    </submittedName>
</protein>
<comment type="caution">
    <text evidence="1">The sequence shown here is derived from an EMBL/GenBank/DDBJ whole genome shotgun (WGS) entry which is preliminary data.</text>
</comment>
<keyword evidence="2" id="KW-1185">Reference proteome</keyword>